<dbReference type="Proteomes" id="UP000243342">
    <property type="component" value="Unassembled WGS sequence"/>
</dbReference>
<feature type="compositionally biased region" description="Acidic residues" evidence="1">
    <location>
        <begin position="1"/>
        <end position="13"/>
    </location>
</feature>
<keyword evidence="4" id="KW-1185">Reference proteome</keyword>
<protein>
    <submittedName>
        <fullName evidence="3">Uncharacterized protein</fullName>
    </submittedName>
</protein>
<keyword evidence="2" id="KW-0472">Membrane</keyword>
<dbReference type="AlphaFoldDB" id="A0A1J7BTC9"/>
<sequence length="479" mass="48843">MPIEIEWDPDDGPSEPSAHDVLDNERPRRRRRLPRLRTRIVVLTAAAALLAAYGIHALHPGGRTAPTAAPDPGRPLPASAAVPRPAAGALLRDDTGAGEMPSRLILVRPDGTLRGPVTQQSVPAQTARGTDPCAVPLANGTEVLLETAWQPALGGRLAVQPLDLGTVPAPLKSWTADGGWGDSPAAGSLLGVTAGGTVWEADNAYTAAGTANPIGSNWTIRVAHGIDGTPKAPPGTEGRPLDGAHFPGLHPAAVLPGAAGSGPAGSGPAVVLTSALDAGLWTSERLTVDVLWPANPGGGDAAMLFTTTTTGRIVAFDTVDRTAAAIALDGPCTAEGCDPPLVTLRFTPGGTHRAAVRMPRGWRYLEGLDDGRLAVLPGTGRFVFAVRREGDNSRYALAEAPLTGGAATLVPGSAGLARIGSTVVAASGDTVLFLVDAPEPESPGRVGVASWTPGGGRARMLAHDLPADRLVCAVPPTDN</sequence>
<reference evidence="3 4" key="1">
    <citation type="submission" date="2016-10" db="EMBL/GenBank/DDBJ databases">
        <title>Genome sequence of Streptomyces gilvigriseus MUSC 26.</title>
        <authorList>
            <person name="Lee L.-H."/>
            <person name="Ser H.-L."/>
        </authorList>
    </citation>
    <scope>NUCLEOTIDE SEQUENCE [LARGE SCALE GENOMIC DNA]</scope>
    <source>
        <strain evidence="3 4">MUSC 26</strain>
    </source>
</reference>
<evidence type="ECO:0000313" key="4">
    <source>
        <dbReference type="Proteomes" id="UP000243342"/>
    </source>
</evidence>
<dbReference type="STRING" id="1428644.BIV57_14750"/>
<evidence type="ECO:0000313" key="3">
    <source>
        <dbReference type="EMBL" id="OIV36713.1"/>
    </source>
</evidence>
<name>A0A1J7BTC9_9ACTN</name>
<feature type="compositionally biased region" description="Basic and acidic residues" evidence="1">
    <location>
        <begin position="17"/>
        <end position="26"/>
    </location>
</feature>
<gene>
    <name evidence="3" type="ORF">BIV57_14750</name>
</gene>
<keyword evidence="2" id="KW-1133">Transmembrane helix</keyword>
<comment type="caution">
    <text evidence="3">The sequence shown here is derived from an EMBL/GenBank/DDBJ whole genome shotgun (WGS) entry which is preliminary data.</text>
</comment>
<dbReference type="EMBL" id="MLCF01000080">
    <property type="protein sequence ID" value="OIV36713.1"/>
    <property type="molecule type" value="Genomic_DNA"/>
</dbReference>
<evidence type="ECO:0000256" key="1">
    <source>
        <dbReference type="SAM" id="MobiDB-lite"/>
    </source>
</evidence>
<feature type="transmembrane region" description="Helical" evidence="2">
    <location>
        <begin position="36"/>
        <end position="55"/>
    </location>
</feature>
<keyword evidence="2" id="KW-0812">Transmembrane</keyword>
<organism evidence="3 4">
    <name type="scientific">Mangrovactinospora gilvigrisea</name>
    <dbReference type="NCBI Taxonomy" id="1428644"/>
    <lineage>
        <taxon>Bacteria</taxon>
        <taxon>Bacillati</taxon>
        <taxon>Actinomycetota</taxon>
        <taxon>Actinomycetes</taxon>
        <taxon>Kitasatosporales</taxon>
        <taxon>Streptomycetaceae</taxon>
        <taxon>Mangrovactinospora</taxon>
    </lineage>
</organism>
<feature type="region of interest" description="Disordered" evidence="1">
    <location>
        <begin position="1"/>
        <end position="26"/>
    </location>
</feature>
<proteinExistence type="predicted"/>
<accession>A0A1J7BTC9</accession>
<dbReference type="RefSeq" id="WP_071657318.1">
    <property type="nucleotide sequence ID" value="NZ_MLCF01000080.1"/>
</dbReference>
<evidence type="ECO:0000256" key="2">
    <source>
        <dbReference type="SAM" id="Phobius"/>
    </source>
</evidence>